<dbReference type="GO" id="GO:0016020">
    <property type="term" value="C:membrane"/>
    <property type="evidence" value="ECO:0007669"/>
    <property type="project" value="InterPro"/>
</dbReference>
<feature type="domain" description="Prepilin type IV endopeptidase peptidase" evidence="2">
    <location>
        <begin position="63"/>
        <end position="165"/>
    </location>
</feature>
<keyword evidence="1" id="KW-0472">Membrane</keyword>
<feature type="transmembrane region" description="Helical" evidence="1">
    <location>
        <begin position="105"/>
        <end position="123"/>
    </location>
</feature>
<dbReference type="OrthoDB" id="3734500at2"/>
<evidence type="ECO:0000259" key="2">
    <source>
        <dbReference type="Pfam" id="PF01478"/>
    </source>
</evidence>
<keyword evidence="1" id="KW-1133">Transmembrane helix</keyword>
<name>A0A3P1TAX8_9ACTN</name>
<evidence type="ECO:0000313" key="4">
    <source>
        <dbReference type="Proteomes" id="UP000280819"/>
    </source>
</evidence>
<feature type="transmembrane region" description="Helical" evidence="1">
    <location>
        <begin position="80"/>
        <end position="98"/>
    </location>
</feature>
<keyword evidence="1" id="KW-0812">Transmembrane</keyword>
<protein>
    <submittedName>
        <fullName evidence="3">Prepilin peptidase</fullName>
    </submittedName>
</protein>
<dbReference type="EMBL" id="RQZG01000002">
    <property type="protein sequence ID" value="RRD06597.1"/>
    <property type="molecule type" value="Genomic_DNA"/>
</dbReference>
<organism evidence="3 4">
    <name type="scientific">Arachnia propionica</name>
    <dbReference type="NCBI Taxonomy" id="1750"/>
    <lineage>
        <taxon>Bacteria</taxon>
        <taxon>Bacillati</taxon>
        <taxon>Actinomycetota</taxon>
        <taxon>Actinomycetes</taxon>
        <taxon>Propionibacteriales</taxon>
        <taxon>Propionibacteriaceae</taxon>
        <taxon>Arachnia</taxon>
    </lineage>
</organism>
<reference evidence="3 4" key="1">
    <citation type="submission" date="2018-11" db="EMBL/GenBank/DDBJ databases">
        <title>Genomes From Bacteria Associated with the Canine Oral Cavity: a Test Case for Automated Genome-Based Taxonomic Assignment.</title>
        <authorList>
            <person name="Coil D.A."/>
            <person name="Jospin G."/>
            <person name="Darling A.E."/>
            <person name="Wallis C."/>
            <person name="Davis I.J."/>
            <person name="Harris S."/>
            <person name="Eisen J.A."/>
            <person name="Holcombe L.J."/>
            <person name="O'Flynn C."/>
        </authorList>
    </citation>
    <scope>NUCLEOTIDE SEQUENCE [LARGE SCALE GENOMIC DNA]</scope>
    <source>
        <strain evidence="3 4">OH887_COT-365</strain>
    </source>
</reference>
<accession>A0A3P1TAX8</accession>
<evidence type="ECO:0000256" key="1">
    <source>
        <dbReference type="SAM" id="Phobius"/>
    </source>
</evidence>
<evidence type="ECO:0000313" key="3">
    <source>
        <dbReference type="EMBL" id="RRD06597.1"/>
    </source>
</evidence>
<sequence>MWVVPRLPRIWADPSDPPPDYSSLARPGEAVVLAAIVAVAGLALWRLPPLWFPMWFGYLGAGAALAWVDLRTTWLPRRLHWITTAQVALGAVVTTILLPEALPRILLGAAATFALLWLVWRFTGNFGFGDVRLGLLVGAVGGTLGWTGWLWALLAGTLIGAAWGIAHALRGRADEPFPYGPALWLGPLAVAVLHC</sequence>
<feature type="transmembrane region" description="Helical" evidence="1">
    <location>
        <begin position="24"/>
        <end position="45"/>
    </location>
</feature>
<proteinExistence type="predicted"/>
<dbReference type="InterPro" id="IPR000045">
    <property type="entry name" value="Prepilin_IV_endopep_pep"/>
</dbReference>
<dbReference type="AlphaFoldDB" id="A0A3P1TAX8"/>
<comment type="caution">
    <text evidence="3">The sequence shown here is derived from an EMBL/GenBank/DDBJ whole genome shotgun (WGS) entry which is preliminary data.</text>
</comment>
<gene>
    <name evidence="3" type="ORF">EII34_02935</name>
</gene>
<dbReference type="GO" id="GO:0004190">
    <property type="term" value="F:aspartic-type endopeptidase activity"/>
    <property type="evidence" value="ECO:0007669"/>
    <property type="project" value="InterPro"/>
</dbReference>
<dbReference type="RefSeq" id="WP_124842756.1">
    <property type="nucleotide sequence ID" value="NZ_RQZG01000002.1"/>
</dbReference>
<feature type="transmembrane region" description="Helical" evidence="1">
    <location>
        <begin position="143"/>
        <end position="166"/>
    </location>
</feature>
<dbReference type="Proteomes" id="UP000280819">
    <property type="component" value="Unassembled WGS sequence"/>
</dbReference>
<dbReference type="Pfam" id="PF01478">
    <property type="entry name" value="Peptidase_A24"/>
    <property type="match status" value="1"/>
</dbReference>